<dbReference type="PANTHER" id="PTHR30523:SF6">
    <property type="entry name" value="PHOSPHOENOLPYRUVATE CARBOXYLASE"/>
    <property type="match status" value="1"/>
</dbReference>
<proteinExistence type="predicted"/>
<dbReference type="EMBL" id="AP024819">
    <property type="protein sequence ID" value="BCZ19297.1"/>
    <property type="molecule type" value="Genomic_DNA"/>
</dbReference>
<dbReference type="InterPro" id="IPR021135">
    <property type="entry name" value="PEP_COase"/>
</dbReference>
<protein>
    <recommendedName>
        <fullName evidence="2">Phosphoenolpyruvate carboxylase</fullName>
    </recommendedName>
</protein>
<dbReference type="InterPro" id="IPR015813">
    <property type="entry name" value="Pyrv/PenolPyrv_kinase-like_dom"/>
</dbReference>
<evidence type="ECO:0000256" key="1">
    <source>
        <dbReference type="ARBA" id="ARBA00003670"/>
    </source>
</evidence>
<organism evidence="3 4">
    <name type="scientific">Helicobacter gastrofelis</name>
    <dbReference type="NCBI Taxonomy" id="2849642"/>
    <lineage>
        <taxon>Bacteria</taxon>
        <taxon>Pseudomonadati</taxon>
        <taxon>Campylobacterota</taxon>
        <taxon>Epsilonproteobacteria</taxon>
        <taxon>Campylobacterales</taxon>
        <taxon>Helicobacteraceae</taxon>
        <taxon>Helicobacter</taxon>
    </lineage>
</organism>
<name>A0ABM7SHF5_9HELI</name>
<evidence type="ECO:0000313" key="3">
    <source>
        <dbReference type="EMBL" id="BCZ19297.1"/>
    </source>
</evidence>
<evidence type="ECO:0000313" key="4">
    <source>
        <dbReference type="Proteomes" id="UP000826146"/>
    </source>
</evidence>
<dbReference type="PANTHER" id="PTHR30523">
    <property type="entry name" value="PHOSPHOENOLPYRUVATE CARBOXYLASE"/>
    <property type="match status" value="1"/>
</dbReference>
<keyword evidence="4" id="KW-1185">Reference proteome</keyword>
<evidence type="ECO:0000256" key="2">
    <source>
        <dbReference type="ARBA" id="ARBA00022419"/>
    </source>
</evidence>
<sequence length="299" mass="33387">MGGGSVSRGGGSLEDALLSAPLFSVQDTLKLTEQGETISSRYLNNTSALNNLSNIVGALLKKSLYDEKGMSKNPISPATKELMQQLSKISYTTYRQLYTMHGFLEYFKQATPIAFIQELNLGSRPAKRKESTKLEDLRAIPWVFAWTQNRSILPAWFGVGSALKSVDLADLQKCYLEGGFFKVVIDNIAQVLLKVDLDTAREYHQFAHDVPNAAHIWAQIKNEFTTSLERILAIRQESALLEKDELVRQGILFRTPYINALSCLQTELIKAFKHHPKDEIKLAIQSTLIGIAQGLRNTG</sequence>
<dbReference type="Proteomes" id="UP000826146">
    <property type="component" value="Chromosome"/>
</dbReference>
<accession>A0ABM7SHF5</accession>
<dbReference type="Pfam" id="PF00311">
    <property type="entry name" value="PEPcase"/>
    <property type="match status" value="1"/>
</dbReference>
<comment type="function">
    <text evidence="1">Forms oxaloacetate, a four-carbon dicarboxylic acid source for the tricarboxylic acid cycle.</text>
</comment>
<dbReference type="SUPFAM" id="SSF51621">
    <property type="entry name" value="Phosphoenolpyruvate/pyruvate domain"/>
    <property type="match status" value="1"/>
</dbReference>
<gene>
    <name evidence="3" type="ORF">NHP190012_09390</name>
</gene>
<reference evidence="3 4" key="1">
    <citation type="submission" date="2021-07" db="EMBL/GenBank/DDBJ databases">
        <title>Novel Helicobacter sp. Isolated from a cat.</title>
        <authorList>
            <person name="Rimbara E."/>
            <person name="Suzuki M."/>
        </authorList>
    </citation>
    <scope>NUCLEOTIDE SEQUENCE [LARGE SCALE GENOMIC DNA]</scope>
    <source>
        <strain evidence="4">NHP19-012</strain>
    </source>
</reference>